<evidence type="ECO:0000313" key="2">
    <source>
        <dbReference type="EMBL" id="RPA96683.1"/>
    </source>
</evidence>
<accession>A0A3N4JEJ0</accession>
<gene>
    <name evidence="2" type="ORF">L873DRAFT_1811040</name>
</gene>
<feature type="region of interest" description="Disordered" evidence="1">
    <location>
        <begin position="26"/>
        <end position="45"/>
    </location>
</feature>
<keyword evidence="3" id="KW-1185">Reference proteome</keyword>
<dbReference type="OrthoDB" id="10312009at2759"/>
<organism evidence="2 3">
    <name type="scientific">Choiromyces venosus 120613-1</name>
    <dbReference type="NCBI Taxonomy" id="1336337"/>
    <lineage>
        <taxon>Eukaryota</taxon>
        <taxon>Fungi</taxon>
        <taxon>Dikarya</taxon>
        <taxon>Ascomycota</taxon>
        <taxon>Pezizomycotina</taxon>
        <taxon>Pezizomycetes</taxon>
        <taxon>Pezizales</taxon>
        <taxon>Tuberaceae</taxon>
        <taxon>Choiromyces</taxon>
    </lineage>
</organism>
<dbReference type="Proteomes" id="UP000276215">
    <property type="component" value="Unassembled WGS sequence"/>
</dbReference>
<dbReference type="AlphaFoldDB" id="A0A3N4JEJ0"/>
<dbReference type="EMBL" id="ML120412">
    <property type="protein sequence ID" value="RPA96683.1"/>
    <property type="molecule type" value="Genomic_DNA"/>
</dbReference>
<sequence>MDNQLPAQQDYVGFLSEFVDWYFDGPDPTRQNNGQGSSATNRGGQPDVEKVACNVNCCTKKFPATPEGKADLSRHKMITHELKRLCQLLGVKKEHFYSWITRFGDPEDDDYLIAIVDAFKSSAVRRGLIPTRPTGPLRETMTYEQFNEAHRRSVCYDIIFHPQIEVISAGQKETTG</sequence>
<protein>
    <submittedName>
        <fullName evidence="2">Uncharacterized protein</fullName>
    </submittedName>
</protein>
<name>A0A3N4JEJ0_9PEZI</name>
<feature type="compositionally biased region" description="Polar residues" evidence="1">
    <location>
        <begin position="29"/>
        <end position="43"/>
    </location>
</feature>
<reference evidence="2 3" key="1">
    <citation type="journal article" date="2018" name="Nat. Ecol. Evol.">
        <title>Pezizomycetes genomes reveal the molecular basis of ectomycorrhizal truffle lifestyle.</title>
        <authorList>
            <person name="Murat C."/>
            <person name="Payen T."/>
            <person name="Noel B."/>
            <person name="Kuo A."/>
            <person name="Morin E."/>
            <person name="Chen J."/>
            <person name="Kohler A."/>
            <person name="Krizsan K."/>
            <person name="Balestrini R."/>
            <person name="Da Silva C."/>
            <person name="Montanini B."/>
            <person name="Hainaut M."/>
            <person name="Levati E."/>
            <person name="Barry K.W."/>
            <person name="Belfiori B."/>
            <person name="Cichocki N."/>
            <person name="Clum A."/>
            <person name="Dockter R.B."/>
            <person name="Fauchery L."/>
            <person name="Guy J."/>
            <person name="Iotti M."/>
            <person name="Le Tacon F."/>
            <person name="Lindquist E.A."/>
            <person name="Lipzen A."/>
            <person name="Malagnac F."/>
            <person name="Mello A."/>
            <person name="Molinier V."/>
            <person name="Miyauchi S."/>
            <person name="Poulain J."/>
            <person name="Riccioni C."/>
            <person name="Rubini A."/>
            <person name="Sitrit Y."/>
            <person name="Splivallo R."/>
            <person name="Traeger S."/>
            <person name="Wang M."/>
            <person name="Zifcakova L."/>
            <person name="Wipf D."/>
            <person name="Zambonelli A."/>
            <person name="Paolocci F."/>
            <person name="Nowrousian M."/>
            <person name="Ottonello S."/>
            <person name="Baldrian P."/>
            <person name="Spatafora J.W."/>
            <person name="Henrissat B."/>
            <person name="Nagy L.G."/>
            <person name="Aury J.M."/>
            <person name="Wincker P."/>
            <person name="Grigoriev I.V."/>
            <person name="Bonfante P."/>
            <person name="Martin F.M."/>
        </authorList>
    </citation>
    <scope>NUCLEOTIDE SEQUENCE [LARGE SCALE GENOMIC DNA]</scope>
    <source>
        <strain evidence="2 3">120613-1</strain>
    </source>
</reference>
<evidence type="ECO:0000313" key="3">
    <source>
        <dbReference type="Proteomes" id="UP000276215"/>
    </source>
</evidence>
<proteinExistence type="predicted"/>
<evidence type="ECO:0000256" key="1">
    <source>
        <dbReference type="SAM" id="MobiDB-lite"/>
    </source>
</evidence>
<feature type="non-terminal residue" evidence="2">
    <location>
        <position position="176"/>
    </location>
</feature>